<gene>
    <name evidence="1" type="ORF">COCMIDRAFT_101886</name>
</gene>
<proteinExistence type="predicted"/>
<name>W6YZP1_COCMI</name>
<dbReference type="RefSeq" id="XP_007690440.1">
    <property type="nucleotide sequence ID" value="XM_007692250.1"/>
</dbReference>
<protein>
    <recommendedName>
        <fullName evidence="3">Peptidase A2 domain-containing protein</fullName>
    </recommendedName>
</protein>
<accession>W6YZP1</accession>
<dbReference type="HOGENOM" id="CLU_1815644_0_0_1"/>
<dbReference type="AlphaFoldDB" id="W6YZP1"/>
<reference evidence="1 2" key="1">
    <citation type="journal article" date="2013" name="PLoS Genet.">
        <title>Comparative genome structure, secondary metabolite, and effector coding capacity across Cochliobolus pathogens.</title>
        <authorList>
            <person name="Condon B.J."/>
            <person name="Leng Y."/>
            <person name="Wu D."/>
            <person name="Bushley K.E."/>
            <person name="Ohm R.A."/>
            <person name="Otillar R."/>
            <person name="Martin J."/>
            <person name="Schackwitz W."/>
            <person name="Grimwood J."/>
            <person name="MohdZainudin N."/>
            <person name="Xue C."/>
            <person name="Wang R."/>
            <person name="Manning V.A."/>
            <person name="Dhillon B."/>
            <person name="Tu Z.J."/>
            <person name="Steffenson B.J."/>
            <person name="Salamov A."/>
            <person name="Sun H."/>
            <person name="Lowry S."/>
            <person name="LaButti K."/>
            <person name="Han J."/>
            <person name="Copeland A."/>
            <person name="Lindquist E."/>
            <person name="Barry K."/>
            <person name="Schmutz J."/>
            <person name="Baker S.E."/>
            <person name="Ciuffetti L.M."/>
            <person name="Grigoriev I.V."/>
            <person name="Zhong S."/>
            <person name="Turgeon B.G."/>
        </authorList>
    </citation>
    <scope>NUCLEOTIDE SEQUENCE [LARGE SCALE GENOMIC DNA]</scope>
    <source>
        <strain evidence="1 2">ATCC 44560</strain>
    </source>
</reference>
<evidence type="ECO:0008006" key="3">
    <source>
        <dbReference type="Google" id="ProtNLM"/>
    </source>
</evidence>
<feature type="non-terminal residue" evidence="1">
    <location>
        <position position="1"/>
    </location>
</feature>
<keyword evidence="2" id="KW-1185">Reference proteome</keyword>
<evidence type="ECO:0000313" key="2">
    <source>
        <dbReference type="Proteomes" id="UP000054032"/>
    </source>
</evidence>
<sequence>YQATRIEIRSRHKNERDTWNRAVLICDSGVDYNIISHQLVTEVLQVPMQTIDEKMDAYVHTYGRGEEVVGYVDLTWCFEKNNKWMQTTRFWVTSTGNPCYDVILGRKDAEQCGLIRHKWRCWVGQSVRCLKGHFAYHGKAYSSLS</sequence>
<dbReference type="EMBL" id="KI964041">
    <property type="protein sequence ID" value="EUC43053.1"/>
    <property type="molecule type" value="Genomic_DNA"/>
</dbReference>
<organism evidence="1 2">
    <name type="scientific">Bipolaris oryzae ATCC 44560</name>
    <dbReference type="NCBI Taxonomy" id="930090"/>
    <lineage>
        <taxon>Eukaryota</taxon>
        <taxon>Fungi</taxon>
        <taxon>Dikarya</taxon>
        <taxon>Ascomycota</taxon>
        <taxon>Pezizomycotina</taxon>
        <taxon>Dothideomycetes</taxon>
        <taxon>Pleosporomycetidae</taxon>
        <taxon>Pleosporales</taxon>
        <taxon>Pleosporineae</taxon>
        <taxon>Pleosporaceae</taxon>
        <taxon>Bipolaris</taxon>
    </lineage>
</organism>
<evidence type="ECO:0000313" key="1">
    <source>
        <dbReference type="EMBL" id="EUC43053.1"/>
    </source>
</evidence>
<dbReference type="KEGG" id="bor:COCMIDRAFT_101886"/>
<dbReference type="GeneID" id="19117957"/>
<dbReference type="OrthoDB" id="3937572at2759"/>
<dbReference type="Proteomes" id="UP000054032">
    <property type="component" value="Unassembled WGS sequence"/>
</dbReference>